<feature type="domain" description="Formyl transferase C-terminal" evidence="5">
    <location>
        <begin position="98"/>
        <end position="189"/>
    </location>
</feature>
<dbReference type="InterPro" id="IPR011034">
    <property type="entry name" value="Formyl_transferase-like_C_sf"/>
</dbReference>
<dbReference type="AlphaFoldDB" id="A0A1W9NX08"/>
<organism evidence="6 7">
    <name type="scientific">candidate division CPR3 bacterium 4484_211</name>
    <dbReference type="NCBI Taxonomy" id="1968527"/>
    <lineage>
        <taxon>Bacteria</taxon>
        <taxon>Bacteria division CPR3</taxon>
    </lineage>
</organism>
<evidence type="ECO:0000313" key="6">
    <source>
        <dbReference type="EMBL" id="OQX50696.1"/>
    </source>
</evidence>
<dbReference type="Pfam" id="PF02911">
    <property type="entry name" value="Formyl_trans_C"/>
    <property type="match status" value="1"/>
</dbReference>
<evidence type="ECO:0000259" key="5">
    <source>
        <dbReference type="Pfam" id="PF02911"/>
    </source>
</evidence>
<dbReference type="SUPFAM" id="SSF53328">
    <property type="entry name" value="Formyltransferase"/>
    <property type="match status" value="1"/>
</dbReference>
<protein>
    <submittedName>
        <fullName evidence="6">Uncharacterized protein</fullName>
    </submittedName>
</protein>
<evidence type="ECO:0000259" key="4">
    <source>
        <dbReference type="Pfam" id="PF00551"/>
    </source>
</evidence>
<accession>A0A1W9NX08</accession>
<dbReference type="SUPFAM" id="SSF50486">
    <property type="entry name" value="FMT C-terminal domain-like"/>
    <property type="match status" value="1"/>
</dbReference>
<comment type="similarity">
    <text evidence="1">Belongs to the Fmt family.</text>
</comment>
<gene>
    <name evidence="6" type="ORF">B5M47_03450</name>
</gene>
<dbReference type="Gene3D" id="3.40.50.12230">
    <property type="match status" value="1"/>
</dbReference>
<dbReference type="GO" id="GO:0004479">
    <property type="term" value="F:methionyl-tRNA formyltransferase activity"/>
    <property type="evidence" value="ECO:0007669"/>
    <property type="project" value="TreeGrafter"/>
</dbReference>
<dbReference type="STRING" id="1968527.B5M47_03450"/>
<evidence type="ECO:0000313" key="7">
    <source>
        <dbReference type="Proteomes" id="UP000192520"/>
    </source>
</evidence>
<dbReference type="InterPro" id="IPR036477">
    <property type="entry name" value="Formyl_transf_N_sf"/>
</dbReference>
<dbReference type="InterPro" id="IPR005793">
    <property type="entry name" value="Formyl_trans_C"/>
</dbReference>
<keyword evidence="2" id="KW-0808">Transferase</keyword>
<dbReference type="CDD" id="cd08704">
    <property type="entry name" value="Met_tRNA_FMT_C"/>
    <property type="match status" value="1"/>
</dbReference>
<keyword evidence="3" id="KW-0648">Protein biosynthesis</keyword>
<comment type="caution">
    <text evidence="6">The sequence shown here is derived from an EMBL/GenBank/DDBJ whole genome shotgun (WGS) entry which is preliminary data.</text>
</comment>
<evidence type="ECO:0000256" key="2">
    <source>
        <dbReference type="ARBA" id="ARBA00022679"/>
    </source>
</evidence>
<dbReference type="PANTHER" id="PTHR11138">
    <property type="entry name" value="METHIONYL-TRNA FORMYLTRANSFERASE"/>
    <property type="match status" value="1"/>
</dbReference>
<sequence length="202" mass="23349">MTIIQMDEKIDHGPILAQQKIKIAPTDTLEQLLIKLFSIGGNLLIKLLPLWKNYQDLGAKAVQKELPALYRKWHAKNGKLFLPPKPQDHTQATHTKKFTREDGRINWRKSDEEIDRLVKALTPWPGAWCLLGEITRAQIPNSKLRTSNLKDKRVKILQTHLDKQGKLVVDRVQVEGKKTINWEEFKAGYLKRQSNKHAKPKD</sequence>
<dbReference type="GO" id="GO:0005829">
    <property type="term" value="C:cytosol"/>
    <property type="evidence" value="ECO:0007669"/>
    <property type="project" value="TreeGrafter"/>
</dbReference>
<name>A0A1W9NX08_UNCC3</name>
<dbReference type="Proteomes" id="UP000192520">
    <property type="component" value="Unassembled WGS sequence"/>
</dbReference>
<dbReference type="Pfam" id="PF00551">
    <property type="entry name" value="Formyl_trans_N"/>
    <property type="match status" value="1"/>
</dbReference>
<dbReference type="InterPro" id="IPR044135">
    <property type="entry name" value="Met-tRNA-FMT_C"/>
</dbReference>
<evidence type="ECO:0000256" key="1">
    <source>
        <dbReference type="ARBA" id="ARBA00010699"/>
    </source>
</evidence>
<feature type="domain" description="Formyl transferase N-terminal" evidence="4">
    <location>
        <begin position="1"/>
        <end position="45"/>
    </location>
</feature>
<reference evidence="7" key="1">
    <citation type="submission" date="2017-03" db="EMBL/GenBank/DDBJ databases">
        <title>Novel pathways for hydrocarbon cycling and metabolic interdependencies in hydrothermal sediment communities.</title>
        <authorList>
            <person name="Dombrowski N."/>
            <person name="Seitz K."/>
            <person name="Teske A."/>
            <person name="Baker B."/>
        </authorList>
    </citation>
    <scope>NUCLEOTIDE SEQUENCE [LARGE SCALE GENOMIC DNA]</scope>
</reference>
<evidence type="ECO:0000256" key="3">
    <source>
        <dbReference type="ARBA" id="ARBA00022917"/>
    </source>
</evidence>
<dbReference type="InterPro" id="IPR002376">
    <property type="entry name" value="Formyl_transf_N"/>
</dbReference>
<dbReference type="EMBL" id="MZGJ01000024">
    <property type="protein sequence ID" value="OQX50696.1"/>
    <property type="molecule type" value="Genomic_DNA"/>
</dbReference>
<dbReference type="PANTHER" id="PTHR11138:SF5">
    <property type="entry name" value="METHIONYL-TRNA FORMYLTRANSFERASE, MITOCHONDRIAL"/>
    <property type="match status" value="1"/>
</dbReference>
<proteinExistence type="inferred from homology"/>